<keyword evidence="3" id="KW-1185">Reference proteome</keyword>
<name>A0A4Y7PYL9_9AGAM</name>
<evidence type="ECO:0000313" key="2">
    <source>
        <dbReference type="EMBL" id="TDL19630.1"/>
    </source>
</evidence>
<feature type="compositionally biased region" description="Low complexity" evidence="1">
    <location>
        <begin position="56"/>
        <end position="70"/>
    </location>
</feature>
<gene>
    <name evidence="2" type="ORF">BD410DRAFT_434562</name>
</gene>
<evidence type="ECO:0000256" key="1">
    <source>
        <dbReference type="SAM" id="MobiDB-lite"/>
    </source>
</evidence>
<dbReference type="OrthoDB" id="3067931at2759"/>
<feature type="compositionally biased region" description="Polar residues" evidence="1">
    <location>
        <begin position="16"/>
        <end position="35"/>
    </location>
</feature>
<dbReference type="Proteomes" id="UP000294933">
    <property type="component" value="Unassembled WGS sequence"/>
</dbReference>
<feature type="region of interest" description="Disordered" evidence="1">
    <location>
        <begin position="1"/>
        <end position="112"/>
    </location>
</feature>
<feature type="compositionally biased region" description="Pro residues" evidence="1">
    <location>
        <begin position="151"/>
        <end position="162"/>
    </location>
</feature>
<sequence>MDLAPDEVASHEGIAPQSTRSAQSSRSDLNFSDAGSTRAAAPSSISPVGSVHTSNPASVVVPPSATSVASIRSSDSGSMCSAADVESVPSPIPAGEMPDSKPGGGTPVSSLAGSMLPVAGSIRSGASVVSTDASFGTKSSLGSERLFWTPEPSPTITPPPSLPEGQPAEGQLNIRVRPFLMTHSTFVYFSFRIEGSRTLRDFVEAVRSRHMDTFWFRKLGFGYCGCRDWMYVHFLSS</sequence>
<evidence type="ECO:0000313" key="3">
    <source>
        <dbReference type="Proteomes" id="UP000294933"/>
    </source>
</evidence>
<organism evidence="2 3">
    <name type="scientific">Rickenella mellea</name>
    <dbReference type="NCBI Taxonomy" id="50990"/>
    <lineage>
        <taxon>Eukaryota</taxon>
        <taxon>Fungi</taxon>
        <taxon>Dikarya</taxon>
        <taxon>Basidiomycota</taxon>
        <taxon>Agaricomycotina</taxon>
        <taxon>Agaricomycetes</taxon>
        <taxon>Hymenochaetales</taxon>
        <taxon>Rickenellaceae</taxon>
        <taxon>Rickenella</taxon>
    </lineage>
</organism>
<dbReference type="VEuPathDB" id="FungiDB:BD410DRAFT_434562"/>
<dbReference type="EMBL" id="ML170195">
    <property type="protein sequence ID" value="TDL19630.1"/>
    <property type="molecule type" value="Genomic_DNA"/>
</dbReference>
<feature type="compositionally biased region" description="Polar residues" evidence="1">
    <location>
        <begin position="43"/>
        <end position="55"/>
    </location>
</feature>
<protein>
    <submittedName>
        <fullName evidence="2">Uncharacterized protein</fullName>
    </submittedName>
</protein>
<feature type="region of interest" description="Disordered" evidence="1">
    <location>
        <begin position="144"/>
        <end position="166"/>
    </location>
</feature>
<proteinExistence type="predicted"/>
<reference evidence="2 3" key="1">
    <citation type="submission" date="2018-06" db="EMBL/GenBank/DDBJ databases">
        <title>A transcriptomic atlas of mushroom development highlights an independent origin of complex multicellularity.</title>
        <authorList>
            <consortium name="DOE Joint Genome Institute"/>
            <person name="Krizsan K."/>
            <person name="Almasi E."/>
            <person name="Merenyi Z."/>
            <person name="Sahu N."/>
            <person name="Viragh M."/>
            <person name="Koszo T."/>
            <person name="Mondo S."/>
            <person name="Kiss B."/>
            <person name="Balint B."/>
            <person name="Kues U."/>
            <person name="Barry K."/>
            <person name="Hegedus J.C."/>
            <person name="Henrissat B."/>
            <person name="Johnson J."/>
            <person name="Lipzen A."/>
            <person name="Ohm R."/>
            <person name="Nagy I."/>
            <person name="Pangilinan J."/>
            <person name="Yan J."/>
            <person name="Xiong Y."/>
            <person name="Grigoriev I.V."/>
            <person name="Hibbett D.S."/>
            <person name="Nagy L.G."/>
        </authorList>
    </citation>
    <scope>NUCLEOTIDE SEQUENCE [LARGE SCALE GENOMIC DNA]</scope>
    <source>
        <strain evidence="2 3">SZMC22713</strain>
    </source>
</reference>
<dbReference type="AlphaFoldDB" id="A0A4Y7PYL9"/>
<accession>A0A4Y7PYL9</accession>